<comment type="caution">
    <text evidence="2">The sequence shown here is derived from an EMBL/GenBank/DDBJ whole genome shotgun (WGS) entry which is preliminary data.</text>
</comment>
<evidence type="ECO:0000313" key="3">
    <source>
        <dbReference type="Proteomes" id="UP000692954"/>
    </source>
</evidence>
<dbReference type="GO" id="GO:0030246">
    <property type="term" value="F:carbohydrate binding"/>
    <property type="evidence" value="ECO:0007669"/>
    <property type="project" value="InterPro"/>
</dbReference>
<feature type="domain" description="H-type lectin" evidence="1">
    <location>
        <begin position="31"/>
        <end position="101"/>
    </location>
</feature>
<dbReference type="InterPro" id="IPR019019">
    <property type="entry name" value="H-type_lectin_domain"/>
</dbReference>
<sequence length="325" mass="38408">MLILYLLIQKANSLSEYQFGVQILDCQKSSVQINFPKQFEQTPQIIITQSEMYSLRNGINFRFEIGSITTKSYPLIKNLGFTIYQGCLQNIKQVNIKWYAIDDQIIQVIDCYNRDDPKNETFNHNNLNALNGFLTLTSFYYISSVSFNIDVFLCIFEIIEITPFNVTVGISKTDSLKQIGYQIILGANIALFRMYKQLFLNSQINFLLVLSQVLIQHQMMLYKLFNLKMKQVILENQFIKYMNYQEMFYIVKMFISESGYPKHLRPLNLQHINQFRQFKKAMQIKTSSNLLFKLSLLRRIQYLRKVEIIEYSQISQPNLLMYSFN</sequence>
<dbReference type="Proteomes" id="UP000692954">
    <property type="component" value="Unassembled WGS sequence"/>
</dbReference>
<dbReference type="EMBL" id="CAJJDN010000223">
    <property type="protein sequence ID" value="CAD8129440.1"/>
    <property type="molecule type" value="Genomic_DNA"/>
</dbReference>
<name>A0A8S1RQD4_9CILI</name>
<dbReference type="AlphaFoldDB" id="A0A8S1RQD4"/>
<evidence type="ECO:0000259" key="1">
    <source>
        <dbReference type="Pfam" id="PF09458"/>
    </source>
</evidence>
<dbReference type="GO" id="GO:0007155">
    <property type="term" value="P:cell adhesion"/>
    <property type="evidence" value="ECO:0007669"/>
    <property type="project" value="InterPro"/>
</dbReference>
<organism evidence="2 3">
    <name type="scientific">Paramecium sonneborni</name>
    <dbReference type="NCBI Taxonomy" id="65129"/>
    <lineage>
        <taxon>Eukaryota</taxon>
        <taxon>Sar</taxon>
        <taxon>Alveolata</taxon>
        <taxon>Ciliophora</taxon>
        <taxon>Intramacronucleata</taxon>
        <taxon>Oligohymenophorea</taxon>
        <taxon>Peniculida</taxon>
        <taxon>Parameciidae</taxon>
        <taxon>Paramecium</taxon>
    </lineage>
</organism>
<keyword evidence="3" id="KW-1185">Reference proteome</keyword>
<protein>
    <recommendedName>
        <fullName evidence="1">H-type lectin domain-containing protein</fullName>
    </recommendedName>
</protein>
<dbReference type="Pfam" id="PF09458">
    <property type="entry name" value="H_lectin"/>
    <property type="match status" value="1"/>
</dbReference>
<proteinExistence type="predicted"/>
<evidence type="ECO:0000313" key="2">
    <source>
        <dbReference type="EMBL" id="CAD8129440.1"/>
    </source>
</evidence>
<reference evidence="2" key="1">
    <citation type="submission" date="2021-01" db="EMBL/GenBank/DDBJ databases">
        <authorList>
            <consortium name="Genoscope - CEA"/>
            <person name="William W."/>
        </authorList>
    </citation>
    <scope>NUCLEOTIDE SEQUENCE</scope>
</reference>
<accession>A0A8S1RQD4</accession>
<gene>
    <name evidence="2" type="ORF">PSON_ATCC_30995.1.T2230009</name>
</gene>